<evidence type="ECO:0000259" key="3">
    <source>
        <dbReference type="Pfam" id="PF00817"/>
    </source>
</evidence>
<sequence length="472" mass="52257">MLWAAIHLPRRALDAALRRQPDPSAPLALADGPPQRRRVVQANGAALAAGVQPGQPLAAAMALCPRLSCVSFDAGQASRLLDLACAWAYRYSGQVCRDDADTLWLEVGGSLGLFGPWPRFERLLRDDLRELGLAHALAVAPTPLGALCLARQQDGLAVHDAAQLRHALGRLPLALAPFDERTRDVLAGLGVRRLRQLFALPRPGLRRRFGAGLLDVLDRLTGDAPDLRPCYQPPDVFEARFEFDEEIHYHTGLLFPLKRLLGDLCAFLVGRDGGVQRFELIYEHDLRPPSAHAVGAVAAERDPARLFELARLVIEREPIPAPVRAFGIRAADLPPFVPAGRDLFEARPAGAMDWPALQARLQARLGEDAVHQWAPHADPRPEHAQRRVRELRGRYLLPPALPRPTWLLERPIPLRGPAPRLLAGPERIESGWWDGDDLRRDYYVAQTAEGQRAWVFCAAGERGPFMLHGWFA</sequence>
<dbReference type="SUPFAM" id="SSF56672">
    <property type="entry name" value="DNA/RNA polymerases"/>
    <property type="match status" value="1"/>
</dbReference>
<keyword evidence="5" id="KW-1185">Reference proteome</keyword>
<accession>A0A087MF69</accession>
<dbReference type="PANTHER" id="PTHR35369">
    <property type="entry name" value="BLR3025 PROTEIN-RELATED"/>
    <property type="match status" value="1"/>
</dbReference>
<dbReference type="STRING" id="1121014.N788_08585"/>
<dbReference type="Proteomes" id="UP000029085">
    <property type="component" value="Unassembled WGS sequence"/>
</dbReference>
<dbReference type="InterPro" id="IPR043502">
    <property type="entry name" value="DNA/RNA_pol_sf"/>
</dbReference>
<evidence type="ECO:0000313" key="5">
    <source>
        <dbReference type="Proteomes" id="UP000029085"/>
    </source>
</evidence>
<evidence type="ECO:0000256" key="2">
    <source>
        <dbReference type="ARBA" id="ARBA00022763"/>
    </source>
</evidence>
<evidence type="ECO:0000256" key="1">
    <source>
        <dbReference type="ARBA" id="ARBA00010945"/>
    </source>
</evidence>
<organism evidence="4 5">
    <name type="scientific">Arenimonas donghaensis DSM 18148 = HO3-R19</name>
    <dbReference type="NCBI Taxonomy" id="1121014"/>
    <lineage>
        <taxon>Bacteria</taxon>
        <taxon>Pseudomonadati</taxon>
        <taxon>Pseudomonadota</taxon>
        <taxon>Gammaproteobacteria</taxon>
        <taxon>Lysobacterales</taxon>
        <taxon>Lysobacteraceae</taxon>
        <taxon>Arenimonas</taxon>
    </lineage>
</organism>
<dbReference type="InterPro" id="IPR001126">
    <property type="entry name" value="UmuC"/>
</dbReference>
<comment type="caution">
    <text evidence="4">The sequence shown here is derived from an EMBL/GenBank/DDBJ whole genome shotgun (WGS) entry which is preliminary data.</text>
</comment>
<dbReference type="Gene3D" id="3.30.70.270">
    <property type="match status" value="1"/>
</dbReference>
<reference evidence="4 5" key="2">
    <citation type="journal article" date="2015" name="Stand. Genomic Sci.">
        <title>High quality draft genomic sequence of Arenimonas donghaensis DSM 18148(T).</title>
        <authorList>
            <person name="Chen F."/>
            <person name="Wang H."/>
            <person name="Cao Y."/>
            <person name="Li X."/>
            <person name="Wang G."/>
        </authorList>
    </citation>
    <scope>NUCLEOTIDE SEQUENCE [LARGE SCALE GENOMIC DNA]</scope>
    <source>
        <strain evidence="4 5">HO3-R19</strain>
    </source>
</reference>
<protein>
    <recommendedName>
        <fullName evidence="3">UmuC domain-containing protein</fullName>
    </recommendedName>
</protein>
<keyword evidence="2" id="KW-0227">DNA damage</keyword>
<feature type="domain" description="UmuC" evidence="3">
    <location>
        <begin position="24"/>
        <end position="149"/>
    </location>
</feature>
<reference evidence="5" key="1">
    <citation type="submission" date="2013-08" db="EMBL/GenBank/DDBJ databases">
        <title>Genome sequencing of Arenimonas donghaensis.</title>
        <authorList>
            <person name="Chen F."/>
            <person name="Wang G."/>
        </authorList>
    </citation>
    <scope>NUCLEOTIDE SEQUENCE [LARGE SCALE GENOMIC DNA]</scope>
    <source>
        <strain evidence="5">HO3-R19</strain>
    </source>
</reference>
<name>A0A087MF69_9GAMM</name>
<dbReference type="AlphaFoldDB" id="A0A087MF69"/>
<dbReference type="RefSeq" id="WP_034226006.1">
    <property type="nucleotide sequence ID" value="NZ_AVCJ01000051.1"/>
</dbReference>
<dbReference type="PATRIC" id="fig|1121014.3.peg.2615"/>
<gene>
    <name evidence="4" type="ORF">N788_08585</name>
</gene>
<proteinExistence type="inferred from homology"/>
<dbReference type="PANTHER" id="PTHR35369:SF2">
    <property type="entry name" value="BLR3025 PROTEIN"/>
    <property type="match status" value="1"/>
</dbReference>
<dbReference type="Gene3D" id="3.40.1170.60">
    <property type="match status" value="1"/>
</dbReference>
<dbReference type="CDD" id="cd03468">
    <property type="entry name" value="PolY_like"/>
    <property type="match status" value="1"/>
</dbReference>
<dbReference type="OrthoDB" id="5298951at2"/>
<dbReference type="InterPro" id="IPR050356">
    <property type="entry name" value="SulA_CellDiv_inhibitor"/>
</dbReference>
<evidence type="ECO:0000313" key="4">
    <source>
        <dbReference type="EMBL" id="KFL35522.1"/>
    </source>
</evidence>
<dbReference type="InterPro" id="IPR043128">
    <property type="entry name" value="Rev_trsase/Diguanyl_cyclase"/>
</dbReference>
<dbReference type="Pfam" id="PF00817">
    <property type="entry name" value="IMS"/>
    <property type="match status" value="1"/>
</dbReference>
<dbReference type="EMBL" id="AVCJ01000051">
    <property type="protein sequence ID" value="KFL35522.1"/>
    <property type="molecule type" value="Genomic_DNA"/>
</dbReference>
<comment type="similarity">
    <text evidence="1">Belongs to the DNA polymerase type-Y family.</text>
</comment>
<dbReference type="GO" id="GO:0006281">
    <property type="term" value="P:DNA repair"/>
    <property type="evidence" value="ECO:0007669"/>
    <property type="project" value="InterPro"/>
</dbReference>